<evidence type="ECO:0000313" key="2">
    <source>
        <dbReference type="Proteomes" id="UP001143480"/>
    </source>
</evidence>
<proteinExistence type="predicted"/>
<dbReference type="Gene3D" id="3.30.470.20">
    <property type="entry name" value="ATP-grasp fold, B domain"/>
    <property type="match status" value="1"/>
</dbReference>
<protein>
    <recommendedName>
        <fullName evidence="3">ATP-grasp ribosomal peptide maturase</fullName>
    </recommendedName>
</protein>
<gene>
    <name evidence="1" type="ORF">GCM10017581_068450</name>
</gene>
<dbReference type="SUPFAM" id="SSF56059">
    <property type="entry name" value="Glutathione synthetase ATP-binding domain-like"/>
    <property type="match status" value="1"/>
</dbReference>
<dbReference type="RefSeq" id="WP_271189779.1">
    <property type="nucleotide sequence ID" value="NZ_BSFP01000053.1"/>
</dbReference>
<reference evidence="1" key="1">
    <citation type="journal article" date="2014" name="Int. J. Syst. Evol. Microbiol.">
        <title>Complete genome sequence of Corynebacterium casei LMG S-19264T (=DSM 44701T), isolated from a smear-ripened cheese.</title>
        <authorList>
            <consortium name="US DOE Joint Genome Institute (JGI-PGF)"/>
            <person name="Walter F."/>
            <person name="Albersmeier A."/>
            <person name="Kalinowski J."/>
            <person name="Ruckert C."/>
        </authorList>
    </citation>
    <scope>NUCLEOTIDE SEQUENCE</scope>
    <source>
        <strain evidence="1">VKM Ac-1321</strain>
    </source>
</reference>
<name>A0A9W6NQ89_9ACTN</name>
<dbReference type="EMBL" id="BSFP01000053">
    <property type="protein sequence ID" value="GLL05098.1"/>
    <property type="molecule type" value="Genomic_DNA"/>
</dbReference>
<evidence type="ECO:0008006" key="3">
    <source>
        <dbReference type="Google" id="ProtNLM"/>
    </source>
</evidence>
<evidence type="ECO:0000313" key="1">
    <source>
        <dbReference type="EMBL" id="GLL05098.1"/>
    </source>
</evidence>
<comment type="caution">
    <text evidence="1">The sequence shown here is derived from an EMBL/GenBank/DDBJ whole genome shotgun (WGS) entry which is preliminary data.</text>
</comment>
<organism evidence="1 2">
    <name type="scientific">Dactylosporangium matsuzakiense</name>
    <dbReference type="NCBI Taxonomy" id="53360"/>
    <lineage>
        <taxon>Bacteria</taxon>
        <taxon>Bacillati</taxon>
        <taxon>Actinomycetota</taxon>
        <taxon>Actinomycetes</taxon>
        <taxon>Micromonosporales</taxon>
        <taxon>Micromonosporaceae</taxon>
        <taxon>Dactylosporangium</taxon>
    </lineage>
</organism>
<dbReference type="AlphaFoldDB" id="A0A9W6NQ89"/>
<accession>A0A9W6NQ89</accession>
<keyword evidence="2" id="KW-1185">Reference proteome</keyword>
<reference evidence="1" key="2">
    <citation type="submission" date="2023-01" db="EMBL/GenBank/DDBJ databases">
        <authorList>
            <person name="Sun Q."/>
            <person name="Evtushenko L."/>
        </authorList>
    </citation>
    <scope>NUCLEOTIDE SEQUENCE</scope>
    <source>
        <strain evidence="1">VKM Ac-1321</strain>
    </source>
</reference>
<dbReference type="Proteomes" id="UP001143480">
    <property type="component" value="Unassembled WGS sequence"/>
</dbReference>
<sequence>MTASSAIQAVVIGNRADEHVAAVVDALAPGTWEVLDAATLPHRRYLLRRGELYIEPDGGSGLVQLGTECRGWLRRFAPPDWQRGVVLDSRDAAVKTAWLTLIAGFARAGGVDWLSALDDVNRAEGKLAQYGAAQRLKISVPDTLVASDQVPLHTALGSRFVLKPLGPGHFVGEDHQSRVVFATETDADAPMLEHLAGAPFLAQQRIDVRLHLRVVTVARQVWACGLDACNAPFDWRRQAATQRSFSVVTPPADVRAGALRLVEHFDLGYSSQDWVLDQSGQAWFLDLNPSGQWLFLPEPVRSAVTRAIAGWLGGDKE</sequence>